<feature type="binding site" evidence="11">
    <location>
        <position position="449"/>
    </location>
    <ligand>
        <name>Mg(2+)</name>
        <dbReference type="ChEBI" id="CHEBI:18420"/>
    </ligand>
</feature>
<evidence type="ECO:0000256" key="9">
    <source>
        <dbReference type="ARBA" id="ARBA00023052"/>
    </source>
</evidence>
<evidence type="ECO:0000256" key="5">
    <source>
        <dbReference type="ARBA" id="ARBA00014422"/>
    </source>
</evidence>
<dbReference type="Pfam" id="PF02775">
    <property type="entry name" value="TPP_enzyme_C"/>
    <property type="match status" value="1"/>
</dbReference>
<feature type="binding site" evidence="11">
    <location>
        <position position="476"/>
    </location>
    <ligand>
        <name>Mg(2+)</name>
        <dbReference type="ChEBI" id="CHEBI:18420"/>
    </ligand>
</feature>
<dbReference type="PANTHER" id="PTHR43452">
    <property type="entry name" value="PYRUVATE DECARBOXYLASE"/>
    <property type="match status" value="1"/>
</dbReference>
<reference evidence="16 17" key="1">
    <citation type="submission" date="2016-12" db="EMBL/GenBank/DDBJ databases">
        <title>The genomes of Aspergillus section Nigri reveals drivers in fungal speciation.</title>
        <authorList>
            <consortium name="DOE Joint Genome Institute"/>
            <person name="Vesth T.C."/>
            <person name="Nybo J."/>
            <person name="Theobald S."/>
            <person name="Brandl J."/>
            <person name="Frisvad J.C."/>
            <person name="Nielsen K.F."/>
            <person name="Lyhne E.K."/>
            <person name="Kogle M.E."/>
            <person name="Kuo A."/>
            <person name="Riley R."/>
            <person name="Clum A."/>
            <person name="Nolan M."/>
            <person name="Lipzen A."/>
            <person name="Salamov A."/>
            <person name="Henrissat B."/>
            <person name="Wiebenga A."/>
            <person name="De Vries R.P."/>
            <person name="Grigoriev I.V."/>
            <person name="Mortensen U.H."/>
            <person name="Andersen M.R."/>
            <person name="Baker S.E."/>
        </authorList>
    </citation>
    <scope>NUCLEOTIDE SEQUENCE [LARGE SCALE GENOMIC DNA]</scope>
    <source>
        <strain evidence="16 17">CBS 115572</strain>
    </source>
</reference>
<feature type="domain" description="Thiamine pyrophosphate enzyme central" evidence="13">
    <location>
        <begin position="204"/>
        <end position="322"/>
    </location>
</feature>
<dbReference type="GO" id="GO:0004737">
    <property type="term" value="F:pyruvate decarboxylase activity"/>
    <property type="evidence" value="ECO:0007669"/>
    <property type="project" value="UniProtKB-EC"/>
</dbReference>
<dbReference type="EMBL" id="MSFK01000029">
    <property type="protein sequence ID" value="PWY75194.1"/>
    <property type="molecule type" value="Genomic_DNA"/>
</dbReference>
<dbReference type="EC" id="4.1.1.1" evidence="4"/>
<dbReference type="InterPro" id="IPR047214">
    <property type="entry name" value="TPP_PDC_IPDC"/>
</dbReference>
<dbReference type="InterPro" id="IPR012110">
    <property type="entry name" value="PDC/IPDC-like"/>
</dbReference>
<protein>
    <recommendedName>
        <fullName evidence="5">Pyruvate decarboxylase</fullName>
        <ecNumber evidence="4">4.1.1.1</ecNumber>
    </recommendedName>
</protein>
<keyword evidence="7" id="KW-0210">Decarboxylase</keyword>
<dbReference type="FunFam" id="3.40.50.970:FF:000024">
    <property type="entry name" value="Pyruvate decarboxylase isozyme"/>
    <property type="match status" value="1"/>
</dbReference>
<dbReference type="CDD" id="cd02005">
    <property type="entry name" value="TPP_PDC_IPDC"/>
    <property type="match status" value="1"/>
</dbReference>
<evidence type="ECO:0000259" key="14">
    <source>
        <dbReference type="Pfam" id="PF02775"/>
    </source>
</evidence>
<keyword evidence="6 11" id="KW-0479">Metal-binding</keyword>
<evidence type="ECO:0000256" key="7">
    <source>
        <dbReference type="ARBA" id="ARBA00022793"/>
    </source>
</evidence>
<dbReference type="GO" id="GO:0005829">
    <property type="term" value="C:cytosol"/>
    <property type="evidence" value="ECO:0007669"/>
    <property type="project" value="TreeGrafter"/>
</dbReference>
<dbReference type="InterPro" id="IPR012001">
    <property type="entry name" value="Thiamin_PyroP_enz_TPP-bd_dom"/>
</dbReference>
<dbReference type="Gene3D" id="3.40.50.970">
    <property type="match status" value="2"/>
</dbReference>
<evidence type="ECO:0000256" key="2">
    <source>
        <dbReference type="ARBA" id="ARBA00001964"/>
    </source>
</evidence>
<keyword evidence="17" id="KW-1185">Reference proteome</keyword>
<comment type="catalytic activity">
    <reaction evidence="1">
        <text>a 2-oxocarboxylate + H(+) = an aldehyde + CO2</text>
        <dbReference type="Rhea" id="RHEA:11628"/>
        <dbReference type="ChEBI" id="CHEBI:15378"/>
        <dbReference type="ChEBI" id="CHEBI:16526"/>
        <dbReference type="ChEBI" id="CHEBI:17478"/>
        <dbReference type="ChEBI" id="CHEBI:35179"/>
        <dbReference type="EC" id="4.1.1.1"/>
    </reaction>
</comment>
<name>A0A317VLE6_9EURO</name>
<dbReference type="Pfam" id="PF00205">
    <property type="entry name" value="TPP_enzyme_M"/>
    <property type="match status" value="1"/>
</dbReference>
<keyword evidence="16" id="KW-0670">Pyruvate</keyword>
<evidence type="ECO:0000256" key="11">
    <source>
        <dbReference type="PIRSR" id="PIRSR036565-2"/>
    </source>
</evidence>
<feature type="domain" description="Thiamine pyrophosphate enzyme TPP-binding" evidence="14">
    <location>
        <begin position="398"/>
        <end position="543"/>
    </location>
</feature>
<evidence type="ECO:0000256" key="12">
    <source>
        <dbReference type="RuleBase" id="RU362132"/>
    </source>
</evidence>
<dbReference type="OrthoDB" id="3970464at2759"/>
<dbReference type="GO" id="GO:0000287">
    <property type="term" value="F:magnesium ion binding"/>
    <property type="evidence" value="ECO:0007669"/>
    <property type="project" value="InterPro"/>
</dbReference>
<evidence type="ECO:0000259" key="15">
    <source>
        <dbReference type="Pfam" id="PF02776"/>
    </source>
</evidence>
<dbReference type="GO" id="GO:0030976">
    <property type="term" value="F:thiamine pyrophosphate binding"/>
    <property type="evidence" value="ECO:0007669"/>
    <property type="project" value="InterPro"/>
</dbReference>
<dbReference type="InterPro" id="IPR029061">
    <property type="entry name" value="THDP-binding"/>
</dbReference>
<dbReference type="SUPFAM" id="SSF52467">
    <property type="entry name" value="DHS-like NAD/FAD-binding domain"/>
    <property type="match status" value="1"/>
</dbReference>
<accession>A0A317VLE6</accession>
<evidence type="ECO:0000259" key="13">
    <source>
        <dbReference type="Pfam" id="PF00205"/>
    </source>
</evidence>
<feature type="domain" description="Thiamine pyrophosphate enzyme N-terminal TPP-binding" evidence="15">
    <location>
        <begin position="12"/>
        <end position="117"/>
    </location>
</feature>
<gene>
    <name evidence="16" type="ORF">BO94DRAFT_605498</name>
</gene>
<keyword evidence="9 12" id="KW-0786">Thiamine pyrophosphate</keyword>
<dbReference type="GO" id="GO:0000949">
    <property type="term" value="P:aromatic amino acid family catabolic process to alcohol via Ehrlich pathway"/>
    <property type="evidence" value="ECO:0007669"/>
    <property type="project" value="TreeGrafter"/>
</dbReference>
<dbReference type="InterPro" id="IPR047213">
    <property type="entry name" value="TPP_PYR_PDC_IPDC-like"/>
</dbReference>
<evidence type="ECO:0000256" key="10">
    <source>
        <dbReference type="ARBA" id="ARBA00023239"/>
    </source>
</evidence>
<comment type="cofactor">
    <cofactor evidence="11">
        <name>Mg(2+)</name>
        <dbReference type="ChEBI" id="CHEBI:18420"/>
    </cofactor>
    <text evidence="11">Binds 1 Mg(2+) per subunit.</text>
</comment>
<dbReference type="AlphaFoldDB" id="A0A317VLE6"/>
<dbReference type="InterPro" id="IPR012000">
    <property type="entry name" value="Thiamin_PyroP_enz_cen_dom"/>
</dbReference>
<dbReference type="CDD" id="cd07038">
    <property type="entry name" value="TPP_PYR_PDC_IPDC_like"/>
    <property type="match status" value="1"/>
</dbReference>
<dbReference type="GeneID" id="37118636"/>
<evidence type="ECO:0000256" key="4">
    <source>
        <dbReference type="ARBA" id="ARBA00013202"/>
    </source>
</evidence>
<dbReference type="Proteomes" id="UP000246702">
    <property type="component" value="Unassembled WGS sequence"/>
</dbReference>
<sequence length="570" mass="63185">MTHTQPSSGTIKIAEYLLARLQQLGIRSIFGVPGDYNLRLLDFVEPAGLHWIGNCNELNAAYAADAYARVNGLSALITTYGVGELSAINGIAGAFTEKAGIIHIVGTPARDLQLARKKVHHTLADGDYRHFATMASHVTIAQANLMDPSTVPEQIDWTLQQAMIYSQPVYIELPDDMVDVTISASRLSTPISVPERLACPDEPLQEVLERIYKAQQPLILVDGECGSMRILDEVDELAKITGWPTWTTVFGKGLVNEELLNVYGHYNGSLGSKAWQAYFDSADLIIALGPHYTDTNTYNFTTIPRDEVSILLSKAMVQIGSRRYRDIPDGFLFRLLRRLDKDRVPKVQAPPRSTATENRNMIDHDTALVQKTFYSYVNRAFRPGDLILTETGTAAHGGRQFKLPPQSRLFGPATWLSIGYMLPATLGAAVAKRELSENANARAILFIGDGSLQMSVQEISTIIKEKLNVIIFIINNGGYTIERAIHGRKQSYNDIASWRHQHTIAFFGGTEEQSANSFSARTYAELDRILEDDRIQKGSGLRVVEVFMGQEDVEGALLKLMEDQISAEQP</sequence>
<evidence type="ECO:0000256" key="6">
    <source>
        <dbReference type="ARBA" id="ARBA00022723"/>
    </source>
</evidence>
<comment type="cofactor">
    <cofactor evidence="2">
        <name>thiamine diphosphate</name>
        <dbReference type="ChEBI" id="CHEBI:58937"/>
    </cofactor>
</comment>
<dbReference type="GO" id="GO:0005634">
    <property type="term" value="C:nucleus"/>
    <property type="evidence" value="ECO:0007669"/>
    <property type="project" value="TreeGrafter"/>
</dbReference>
<feature type="binding site" evidence="11">
    <location>
        <position position="478"/>
    </location>
    <ligand>
        <name>Mg(2+)</name>
        <dbReference type="ChEBI" id="CHEBI:18420"/>
    </ligand>
</feature>
<dbReference type="FunFam" id="3.40.50.970:FF:000019">
    <property type="entry name" value="Pyruvate decarboxylase isozyme"/>
    <property type="match status" value="1"/>
</dbReference>
<dbReference type="InterPro" id="IPR029035">
    <property type="entry name" value="DHS-like_NAD/FAD-binding_dom"/>
</dbReference>
<evidence type="ECO:0000313" key="17">
    <source>
        <dbReference type="Proteomes" id="UP000246702"/>
    </source>
</evidence>
<dbReference type="Pfam" id="PF02776">
    <property type="entry name" value="TPP_enzyme_N"/>
    <property type="match status" value="1"/>
</dbReference>
<dbReference type="InterPro" id="IPR011766">
    <property type="entry name" value="TPP_enzyme_TPP-bd"/>
</dbReference>
<comment type="similarity">
    <text evidence="3 12">Belongs to the TPP enzyme family.</text>
</comment>
<organism evidence="16 17">
    <name type="scientific">Aspergillus sclerotioniger CBS 115572</name>
    <dbReference type="NCBI Taxonomy" id="1450535"/>
    <lineage>
        <taxon>Eukaryota</taxon>
        <taxon>Fungi</taxon>
        <taxon>Dikarya</taxon>
        <taxon>Ascomycota</taxon>
        <taxon>Pezizomycotina</taxon>
        <taxon>Eurotiomycetes</taxon>
        <taxon>Eurotiomycetidae</taxon>
        <taxon>Eurotiales</taxon>
        <taxon>Aspergillaceae</taxon>
        <taxon>Aspergillus</taxon>
        <taxon>Aspergillus subgen. Circumdati</taxon>
    </lineage>
</organism>
<keyword evidence="10" id="KW-0456">Lyase</keyword>
<dbReference type="SUPFAM" id="SSF52518">
    <property type="entry name" value="Thiamin diphosphate-binding fold (THDP-binding)"/>
    <property type="match status" value="2"/>
</dbReference>
<evidence type="ECO:0000313" key="16">
    <source>
        <dbReference type="EMBL" id="PWY75194.1"/>
    </source>
</evidence>
<evidence type="ECO:0000256" key="1">
    <source>
        <dbReference type="ARBA" id="ARBA00001041"/>
    </source>
</evidence>
<dbReference type="RefSeq" id="XP_025463821.1">
    <property type="nucleotide sequence ID" value="XM_025616493.1"/>
</dbReference>
<keyword evidence="8 11" id="KW-0460">Magnesium</keyword>
<dbReference type="PANTHER" id="PTHR43452:SF11">
    <property type="entry name" value="PYRUVATE DECARBOXYLASE"/>
    <property type="match status" value="1"/>
</dbReference>
<comment type="caution">
    <text evidence="16">The sequence shown here is derived from an EMBL/GenBank/DDBJ whole genome shotgun (WGS) entry which is preliminary data.</text>
</comment>
<proteinExistence type="inferred from homology"/>
<dbReference type="Gene3D" id="3.40.50.1220">
    <property type="entry name" value="TPP-binding domain"/>
    <property type="match status" value="1"/>
</dbReference>
<evidence type="ECO:0000256" key="3">
    <source>
        <dbReference type="ARBA" id="ARBA00007812"/>
    </source>
</evidence>
<dbReference type="STRING" id="1450535.A0A317VLE6"/>
<evidence type="ECO:0000256" key="8">
    <source>
        <dbReference type="ARBA" id="ARBA00022842"/>
    </source>
</evidence>
<dbReference type="PIRSF" id="PIRSF036565">
    <property type="entry name" value="Pyruvt_ip_decrb"/>
    <property type="match status" value="1"/>
</dbReference>